<evidence type="ECO:0000313" key="2">
    <source>
        <dbReference type="Proteomes" id="UP000824120"/>
    </source>
</evidence>
<gene>
    <name evidence="1" type="ORF">H5410_058040</name>
</gene>
<proteinExistence type="predicted"/>
<name>A0A9J5WQL4_SOLCO</name>
<reference evidence="1 2" key="1">
    <citation type="submission" date="2020-09" db="EMBL/GenBank/DDBJ databases">
        <title>De no assembly of potato wild relative species, Solanum commersonii.</title>
        <authorList>
            <person name="Cho K."/>
        </authorList>
    </citation>
    <scope>NUCLEOTIDE SEQUENCE [LARGE SCALE GENOMIC DNA]</scope>
    <source>
        <strain evidence="1">LZ3.2</strain>
        <tissue evidence="1">Leaf</tissue>
    </source>
</reference>
<accession>A0A9J5WQL4</accession>
<sequence>MKNLKNKSNALRMKWLWRYSNDNQNLWDSVIKAKYEESDKWVTKKATTPDGVSLWKSIQSLWDEFKPNTKIKVVDGAKTRFQKEDWHEAGNLETLLPDIYTLVLQLQSTILNYGHLMGEILYLEGTSMIGKFQE</sequence>
<dbReference type="Proteomes" id="UP000824120">
    <property type="component" value="Chromosome 11"/>
</dbReference>
<evidence type="ECO:0000313" key="1">
    <source>
        <dbReference type="EMBL" id="KAG5577906.1"/>
    </source>
</evidence>
<keyword evidence="2" id="KW-1185">Reference proteome</keyword>
<dbReference type="OrthoDB" id="1306001at2759"/>
<dbReference type="AlphaFoldDB" id="A0A9J5WQL4"/>
<dbReference type="EMBL" id="JACXVP010000011">
    <property type="protein sequence ID" value="KAG5577906.1"/>
    <property type="molecule type" value="Genomic_DNA"/>
</dbReference>
<comment type="caution">
    <text evidence="1">The sequence shown here is derived from an EMBL/GenBank/DDBJ whole genome shotgun (WGS) entry which is preliminary data.</text>
</comment>
<organism evidence="1 2">
    <name type="scientific">Solanum commersonii</name>
    <name type="common">Commerson's wild potato</name>
    <name type="synonym">Commerson's nightshade</name>
    <dbReference type="NCBI Taxonomy" id="4109"/>
    <lineage>
        <taxon>Eukaryota</taxon>
        <taxon>Viridiplantae</taxon>
        <taxon>Streptophyta</taxon>
        <taxon>Embryophyta</taxon>
        <taxon>Tracheophyta</taxon>
        <taxon>Spermatophyta</taxon>
        <taxon>Magnoliopsida</taxon>
        <taxon>eudicotyledons</taxon>
        <taxon>Gunneridae</taxon>
        <taxon>Pentapetalae</taxon>
        <taxon>asterids</taxon>
        <taxon>lamiids</taxon>
        <taxon>Solanales</taxon>
        <taxon>Solanaceae</taxon>
        <taxon>Solanoideae</taxon>
        <taxon>Solaneae</taxon>
        <taxon>Solanum</taxon>
    </lineage>
</organism>
<protein>
    <submittedName>
        <fullName evidence="1">Uncharacterized protein</fullName>
    </submittedName>
</protein>